<protein>
    <recommendedName>
        <fullName evidence="3">Cullin N-terminal domain-containing protein</fullName>
    </recommendedName>
</protein>
<gene>
    <name evidence="1" type="primary">Necator_chrII.g6261</name>
    <name evidence="1" type="ORF">RB195_018468</name>
</gene>
<dbReference type="Proteomes" id="UP001303046">
    <property type="component" value="Unassembled WGS sequence"/>
</dbReference>
<keyword evidence="2" id="KW-1185">Reference proteome</keyword>
<name>A0ABR1C9Y4_NECAM</name>
<dbReference type="EMBL" id="JAVFWL010000002">
    <property type="protein sequence ID" value="KAK6735292.1"/>
    <property type="molecule type" value="Genomic_DNA"/>
</dbReference>
<sequence>MNMENDLKEELNRRMRAVWAEFAPVSYGPPDGPRSFWPSVRLDSSSSALLHSGDLRAQLDTAHGSRQRHSRNLRTSWMTMARKRGNKTSGRDAGARTSSEYGPSKYFVLDCFVGVRLIVDAINRPDKYENYLADSYARGVERVASLLFGQSDDVALNLLRLHNQYSMAAFDASVRAL</sequence>
<evidence type="ECO:0008006" key="3">
    <source>
        <dbReference type="Google" id="ProtNLM"/>
    </source>
</evidence>
<proteinExistence type="predicted"/>
<comment type="caution">
    <text evidence="1">The sequence shown here is derived from an EMBL/GenBank/DDBJ whole genome shotgun (WGS) entry which is preliminary data.</text>
</comment>
<evidence type="ECO:0000313" key="1">
    <source>
        <dbReference type="EMBL" id="KAK6735292.1"/>
    </source>
</evidence>
<evidence type="ECO:0000313" key="2">
    <source>
        <dbReference type="Proteomes" id="UP001303046"/>
    </source>
</evidence>
<organism evidence="1 2">
    <name type="scientific">Necator americanus</name>
    <name type="common">Human hookworm</name>
    <dbReference type="NCBI Taxonomy" id="51031"/>
    <lineage>
        <taxon>Eukaryota</taxon>
        <taxon>Metazoa</taxon>
        <taxon>Ecdysozoa</taxon>
        <taxon>Nematoda</taxon>
        <taxon>Chromadorea</taxon>
        <taxon>Rhabditida</taxon>
        <taxon>Rhabditina</taxon>
        <taxon>Rhabditomorpha</taxon>
        <taxon>Strongyloidea</taxon>
        <taxon>Ancylostomatidae</taxon>
        <taxon>Bunostominae</taxon>
        <taxon>Necator</taxon>
    </lineage>
</organism>
<reference evidence="1 2" key="1">
    <citation type="submission" date="2023-08" db="EMBL/GenBank/DDBJ databases">
        <title>A Necator americanus chromosomal reference genome.</title>
        <authorList>
            <person name="Ilik V."/>
            <person name="Petrzelkova K.J."/>
            <person name="Pardy F."/>
            <person name="Fuh T."/>
            <person name="Niatou-Singa F.S."/>
            <person name="Gouil Q."/>
            <person name="Baker L."/>
            <person name="Ritchie M.E."/>
            <person name="Jex A.R."/>
            <person name="Gazzola D."/>
            <person name="Li H."/>
            <person name="Toshio Fujiwara R."/>
            <person name="Zhan B."/>
            <person name="Aroian R.V."/>
            <person name="Pafco B."/>
            <person name="Schwarz E.M."/>
        </authorList>
    </citation>
    <scope>NUCLEOTIDE SEQUENCE [LARGE SCALE GENOMIC DNA]</scope>
    <source>
        <strain evidence="1 2">Aroian</strain>
        <tissue evidence="1">Whole animal</tissue>
    </source>
</reference>
<accession>A0ABR1C9Y4</accession>